<keyword evidence="4" id="KW-0274">FAD</keyword>
<dbReference type="Gene3D" id="3.30.70.2190">
    <property type="match status" value="1"/>
</dbReference>
<dbReference type="InterPro" id="IPR036318">
    <property type="entry name" value="FAD-bd_PCMH-like_sf"/>
</dbReference>
<dbReference type="Gene3D" id="1.10.45.10">
    <property type="entry name" value="Vanillyl-alcohol Oxidase, Chain A, domain 4"/>
    <property type="match status" value="1"/>
</dbReference>
<reference evidence="7 8" key="1">
    <citation type="submission" date="2020-10" db="EMBL/GenBank/DDBJ databases">
        <title>Phylogeny of dyella-like bacteria.</title>
        <authorList>
            <person name="Fu J."/>
        </authorList>
    </citation>
    <scope>NUCLEOTIDE SEQUENCE [LARGE SCALE GENOMIC DNA]</scope>
    <source>
        <strain evidence="7 8">DHG40</strain>
    </source>
</reference>
<keyword evidence="8" id="KW-1185">Reference proteome</keyword>
<dbReference type="InterPro" id="IPR016164">
    <property type="entry name" value="FAD-linked_Oxase-like_C"/>
</dbReference>
<dbReference type="Gene3D" id="3.30.465.10">
    <property type="match status" value="1"/>
</dbReference>
<dbReference type="SUPFAM" id="SSF56176">
    <property type="entry name" value="FAD-binding/transporter-associated domain-like"/>
    <property type="match status" value="1"/>
</dbReference>
<dbReference type="Gene3D" id="3.30.43.10">
    <property type="entry name" value="Uridine Diphospho-n-acetylenolpyruvylglucosamine Reductase, domain 2"/>
    <property type="match status" value="1"/>
</dbReference>
<name>A0ABW8IIL7_9GAMM</name>
<evidence type="ECO:0000256" key="3">
    <source>
        <dbReference type="ARBA" id="ARBA00022630"/>
    </source>
</evidence>
<dbReference type="Gene3D" id="3.30.70.2740">
    <property type="match status" value="1"/>
</dbReference>
<dbReference type="EMBL" id="JADIKI010000022">
    <property type="protein sequence ID" value="MFK2854141.1"/>
    <property type="molecule type" value="Genomic_DNA"/>
</dbReference>
<comment type="caution">
    <text evidence="7">The sequence shown here is derived from an EMBL/GenBank/DDBJ whole genome shotgun (WGS) entry which is preliminary data.</text>
</comment>
<organism evidence="7 8">
    <name type="scientific">Dyella humi</name>
    <dbReference type="NCBI Taxonomy" id="1770547"/>
    <lineage>
        <taxon>Bacteria</taxon>
        <taxon>Pseudomonadati</taxon>
        <taxon>Pseudomonadota</taxon>
        <taxon>Gammaproteobacteria</taxon>
        <taxon>Lysobacterales</taxon>
        <taxon>Rhodanobacteraceae</taxon>
        <taxon>Dyella</taxon>
    </lineage>
</organism>
<gene>
    <name evidence="7" type="ORF">ISP18_06040</name>
</gene>
<dbReference type="InterPro" id="IPR051264">
    <property type="entry name" value="FAD-oxidored/transferase_4"/>
</dbReference>
<proteinExistence type="inferred from homology"/>
<dbReference type="PANTHER" id="PTHR43716">
    <property type="entry name" value="D-2-HYDROXYGLUTARATE DEHYDROGENASE, MITOCHONDRIAL"/>
    <property type="match status" value="1"/>
</dbReference>
<evidence type="ECO:0000256" key="5">
    <source>
        <dbReference type="ARBA" id="ARBA00023002"/>
    </source>
</evidence>
<dbReference type="Pfam" id="PF01565">
    <property type="entry name" value="FAD_binding_4"/>
    <property type="match status" value="1"/>
</dbReference>
<dbReference type="Pfam" id="PF02913">
    <property type="entry name" value="FAD-oxidase_C"/>
    <property type="match status" value="1"/>
</dbReference>
<dbReference type="InterPro" id="IPR016167">
    <property type="entry name" value="FAD-bd_PCMH_sub1"/>
</dbReference>
<evidence type="ECO:0000256" key="1">
    <source>
        <dbReference type="ARBA" id="ARBA00001974"/>
    </source>
</evidence>
<evidence type="ECO:0000256" key="2">
    <source>
        <dbReference type="ARBA" id="ARBA00008000"/>
    </source>
</evidence>
<comment type="cofactor">
    <cofactor evidence="1">
        <name>FAD</name>
        <dbReference type="ChEBI" id="CHEBI:57692"/>
    </cofactor>
</comment>
<accession>A0ABW8IIL7</accession>
<evidence type="ECO:0000313" key="8">
    <source>
        <dbReference type="Proteomes" id="UP001620409"/>
    </source>
</evidence>
<dbReference type="SUPFAM" id="SSF55103">
    <property type="entry name" value="FAD-linked oxidases, C-terminal domain"/>
    <property type="match status" value="1"/>
</dbReference>
<comment type="similarity">
    <text evidence="2">Belongs to the FAD-binding oxidoreductase/transferase type 4 family.</text>
</comment>
<dbReference type="InterPro" id="IPR016169">
    <property type="entry name" value="FAD-bd_PCMH_sub2"/>
</dbReference>
<keyword evidence="3" id="KW-0285">Flavoprotein</keyword>
<sequence length="461" mass="49959">MSPQALADLSSRLPDLRLLTEPGDLEHYGRDWTRRWTPAPLAIALPASIEEVQGIVRWANDHKVAIVPSGGRTGLSGGAVAANGELVLSLARMNRVLGFDAVDRTLTVQPGIALEAVHTAAREHGLIYPVDFAARGSCSIGGNIATNAGGIRVIRYGNTREWIAGLKMVAGNGELLDLNRGLIKNSSGYDLRQLMIGSEGTLGIMVEATLRLTDPPPTSQVMLLALPDMEALMQVFALFRAKLSLQAFEFFTDVALKHVLAHGAQRAIDGDYPYYVVTEFDAADERAQEAALAVFEQGMEQEWIADGVMAQSEAQAAALWRLREGITESLAPHKPYKNDISVRIGAVPAFLHEIQALLAREYPQMEVVWFGHIGDGNLHINVLKPTVLADTDFIAQCEHVTKLLAETLQRHGGSISAEHGIGLVKRAYLESTRSAAEIALMRGVKAVFDPNGILNPGKLFV</sequence>
<evidence type="ECO:0000259" key="6">
    <source>
        <dbReference type="PROSITE" id="PS51387"/>
    </source>
</evidence>
<dbReference type="InterPro" id="IPR006094">
    <property type="entry name" value="Oxid_FAD_bind_N"/>
</dbReference>
<keyword evidence="5" id="KW-0560">Oxidoreductase</keyword>
<dbReference type="InterPro" id="IPR016166">
    <property type="entry name" value="FAD-bd_PCMH"/>
</dbReference>
<dbReference type="Proteomes" id="UP001620409">
    <property type="component" value="Unassembled WGS sequence"/>
</dbReference>
<dbReference type="PANTHER" id="PTHR43716:SF1">
    <property type="entry name" value="D-2-HYDROXYGLUTARATE DEHYDROGENASE, MITOCHONDRIAL"/>
    <property type="match status" value="1"/>
</dbReference>
<dbReference type="InterPro" id="IPR016171">
    <property type="entry name" value="Vanillyl_alc_oxidase_C-sub2"/>
</dbReference>
<feature type="domain" description="FAD-binding PCMH-type" evidence="6">
    <location>
        <begin position="36"/>
        <end position="215"/>
    </location>
</feature>
<dbReference type="PROSITE" id="PS51387">
    <property type="entry name" value="FAD_PCMH"/>
    <property type="match status" value="1"/>
</dbReference>
<protein>
    <submittedName>
        <fullName evidence="7">FAD-binding oxidoreductase</fullName>
    </submittedName>
</protein>
<evidence type="ECO:0000256" key="4">
    <source>
        <dbReference type="ARBA" id="ARBA00022827"/>
    </source>
</evidence>
<dbReference type="RefSeq" id="WP_380008083.1">
    <property type="nucleotide sequence ID" value="NZ_JADIKI010000022.1"/>
</dbReference>
<evidence type="ECO:0000313" key="7">
    <source>
        <dbReference type="EMBL" id="MFK2854141.1"/>
    </source>
</evidence>
<dbReference type="InterPro" id="IPR004113">
    <property type="entry name" value="FAD-bd_oxidored_4_C"/>
</dbReference>